<evidence type="ECO:0000313" key="3">
    <source>
        <dbReference type="EMBL" id="MXP26054.1"/>
    </source>
</evidence>
<proteinExistence type="predicted"/>
<dbReference type="PANTHER" id="PTHR32309">
    <property type="entry name" value="TYROSINE-PROTEIN KINASE"/>
    <property type="match status" value="1"/>
</dbReference>
<sequence length="472" mass="50944">MHGTLPLSAKPRRIMRAWWIVRDGLPSVGRYRRYIVAMGVPLGIIWLLTAAYLMIAADRYDSKMTLILPGSGVGGSMNVESIGQATGSTASAFSSTTLSPTENYKRLLMSDLVLRNAAQKAGEDAGGFPAPDVKLIDQTNLIEMRMSGKSPEQARLRMQSLRTAFLEELDNLRADEAEKRESADAARIAELEAKVNVAQKELLAFQGESGLVSLDQFAGRVSALDDLRGQERDRRTQLRENGAIASRLASTLKVSLPQARQAMLMKADPVFQELLTRYAKSVGEGTEQGATLGAAHGTMQELGAEEEELRKALASRGANLSGLSPAKVLAFADLSLSEGRGRLMEAFVSQDSRQAGSAAALSELRRQIAEQEGAADELVEKASRLADLVRDVRVAEAVFSSALARLDTNKSDPFASYPLVQTLEAPSLPRSKAAPSPVIALAGAMGASLLIVLGFMLLWMRQPIIRKILPNI</sequence>
<organism evidence="3 4">
    <name type="scientific">Altericroceibacterium indicum</name>
    <dbReference type="NCBI Taxonomy" id="374177"/>
    <lineage>
        <taxon>Bacteria</taxon>
        <taxon>Pseudomonadati</taxon>
        <taxon>Pseudomonadota</taxon>
        <taxon>Alphaproteobacteria</taxon>
        <taxon>Sphingomonadales</taxon>
        <taxon>Erythrobacteraceae</taxon>
        <taxon>Altericroceibacterium</taxon>
    </lineage>
</organism>
<dbReference type="PANTHER" id="PTHR32309:SF13">
    <property type="entry name" value="FERRIC ENTEROBACTIN TRANSPORT PROTEIN FEPE"/>
    <property type="match status" value="1"/>
</dbReference>
<feature type="coiled-coil region" evidence="1">
    <location>
        <begin position="174"/>
        <end position="208"/>
    </location>
</feature>
<evidence type="ECO:0008006" key="5">
    <source>
        <dbReference type="Google" id="ProtNLM"/>
    </source>
</evidence>
<dbReference type="EMBL" id="WTYQ01000002">
    <property type="protein sequence ID" value="MXP26054.1"/>
    <property type="molecule type" value="Genomic_DNA"/>
</dbReference>
<name>A0A845A8M7_9SPHN</name>
<comment type="caution">
    <text evidence="3">The sequence shown here is derived from an EMBL/GenBank/DDBJ whole genome shotgun (WGS) entry which is preliminary data.</text>
</comment>
<dbReference type="Proteomes" id="UP000460561">
    <property type="component" value="Unassembled WGS sequence"/>
</dbReference>
<gene>
    <name evidence="3" type="ORF">GRI39_08360</name>
</gene>
<dbReference type="GO" id="GO:0005886">
    <property type="term" value="C:plasma membrane"/>
    <property type="evidence" value="ECO:0007669"/>
    <property type="project" value="TreeGrafter"/>
</dbReference>
<keyword evidence="2" id="KW-0472">Membrane</keyword>
<keyword evidence="4" id="KW-1185">Reference proteome</keyword>
<evidence type="ECO:0000256" key="2">
    <source>
        <dbReference type="SAM" id="Phobius"/>
    </source>
</evidence>
<keyword evidence="2" id="KW-0812">Transmembrane</keyword>
<evidence type="ECO:0000256" key="1">
    <source>
        <dbReference type="SAM" id="Coils"/>
    </source>
</evidence>
<keyword evidence="2" id="KW-1133">Transmembrane helix</keyword>
<dbReference type="InterPro" id="IPR050445">
    <property type="entry name" value="Bact_polysacc_biosynth/exp"/>
</dbReference>
<dbReference type="AlphaFoldDB" id="A0A845A8M7"/>
<dbReference type="GO" id="GO:0004713">
    <property type="term" value="F:protein tyrosine kinase activity"/>
    <property type="evidence" value="ECO:0007669"/>
    <property type="project" value="TreeGrafter"/>
</dbReference>
<evidence type="ECO:0000313" key="4">
    <source>
        <dbReference type="Proteomes" id="UP000460561"/>
    </source>
</evidence>
<protein>
    <recommendedName>
        <fullName evidence="5">Lipopolysaccharide biosynthesis protein</fullName>
    </recommendedName>
</protein>
<reference evidence="3 4" key="1">
    <citation type="submission" date="2019-12" db="EMBL/GenBank/DDBJ databases">
        <title>Genomic-based taxomic classification of the family Erythrobacteraceae.</title>
        <authorList>
            <person name="Xu L."/>
        </authorList>
    </citation>
    <scope>NUCLEOTIDE SEQUENCE [LARGE SCALE GENOMIC DNA]</scope>
    <source>
        <strain evidence="3 4">DSM 18604</strain>
    </source>
</reference>
<feature type="transmembrane region" description="Helical" evidence="2">
    <location>
        <begin position="34"/>
        <end position="55"/>
    </location>
</feature>
<feature type="transmembrane region" description="Helical" evidence="2">
    <location>
        <begin position="438"/>
        <end position="459"/>
    </location>
</feature>
<keyword evidence="1" id="KW-0175">Coiled coil</keyword>
<accession>A0A845A8M7</accession>
<dbReference type="OrthoDB" id="6148968at2"/>
<dbReference type="RefSeq" id="WP_160739195.1">
    <property type="nucleotide sequence ID" value="NZ_WTYQ01000002.1"/>
</dbReference>